<sequence>MAKNGSKVTINEIANAVGVSKTTVSRYLNGRLDLMSEKTAERIKTVIELSDYSPSEYARALKSHKTRMIGVVISDIESPWSSSIISSCGAELKRHGYTALFMDSNNKEESEKDVVATLVAKGVDGLIINTASYDSKYLMEYAVKGLPIVLCDRYIRDYKLDIATFEPYDSMLALVKHLKSQEFTRPVIFTQDWHNNSSRFKKIDAYFKAMEKVYGYVNKEDIYTIHISDVPGAISQLRKFRASVKLGEKPAIICVNTMTTFRMFNCLQREGLSIPGDMGICGPDDWGWEEDVSWAGILYPAVTTIRIDSKEMGRQCARLMVDRIKDNDKPVETVEVPCTLSVRASTLLKKEA</sequence>
<dbReference type="SMART" id="SM00354">
    <property type="entry name" value="HTH_LACI"/>
    <property type="match status" value="1"/>
</dbReference>
<dbReference type="Gene3D" id="3.40.50.2300">
    <property type="match status" value="2"/>
</dbReference>
<dbReference type="Gene3D" id="1.10.260.40">
    <property type="entry name" value="lambda repressor-like DNA-binding domains"/>
    <property type="match status" value="1"/>
</dbReference>
<organism evidence="5 6">
    <name type="scientific">Lientehia hominis</name>
    <dbReference type="NCBI Taxonomy" id="2897778"/>
    <lineage>
        <taxon>Bacteria</taxon>
        <taxon>Bacillati</taxon>
        <taxon>Bacillota</taxon>
        <taxon>Clostridia</taxon>
        <taxon>Lachnospirales</taxon>
        <taxon>Lachnospiraceae</taxon>
        <taxon>Lientehia</taxon>
    </lineage>
</organism>
<dbReference type="CDD" id="cd01392">
    <property type="entry name" value="HTH_LacI"/>
    <property type="match status" value="1"/>
</dbReference>
<reference evidence="5 6" key="1">
    <citation type="submission" date="2021-11" db="EMBL/GenBank/DDBJ databases">
        <title>Lacrimispora sp. nov. NSJ-141 isolated from human feces.</title>
        <authorList>
            <person name="Abdugheni R."/>
        </authorList>
    </citation>
    <scope>NUCLEOTIDE SEQUENCE [LARGE SCALE GENOMIC DNA]</scope>
    <source>
        <strain evidence="5 6">NSJ-141</strain>
    </source>
</reference>
<feature type="domain" description="HTH lacI-type" evidence="4">
    <location>
        <begin position="8"/>
        <end position="63"/>
    </location>
</feature>
<proteinExistence type="predicted"/>
<evidence type="ECO:0000259" key="4">
    <source>
        <dbReference type="PROSITE" id="PS50932"/>
    </source>
</evidence>
<keyword evidence="3" id="KW-0804">Transcription</keyword>
<dbReference type="InterPro" id="IPR028082">
    <property type="entry name" value="Peripla_BP_I"/>
</dbReference>
<evidence type="ECO:0000256" key="1">
    <source>
        <dbReference type="ARBA" id="ARBA00023015"/>
    </source>
</evidence>
<protein>
    <submittedName>
        <fullName evidence="5">LacI family transcriptional regulator</fullName>
    </submittedName>
</protein>
<dbReference type="Pfam" id="PF00356">
    <property type="entry name" value="LacI"/>
    <property type="match status" value="1"/>
</dbReference>
<evidence type="ECO:0000313" key="5">
    <source>
        <dbReference type="EMBL" id="MCD2491996.1"/>
    </source>
</evidence>
<dbReference type="GO" id="GO:0000976">
    <property type="term" value="F:transcription cis-regulatory region binding"/>
    <property type="evidence" value="ECO:0007669"/>
    <property type="project" value="TreeGrafter"/>
</dbReference>
<keyword evidence="6" id="KW-1185">Reference proteome</keyword>
<dbReference type="RefSeq" id="WP_231061918.1">
    <property type="nucleotide sequence ID" value="NZ_JAJNOR010000002.1"/>
</dbReference>
<dbReference type="InterPro" id="IPR000843">
    <property type="entry name" value="HTH_LacI"/>
</dbReference>
<keyword evidence="2" id="KW-0238">DNA-binding</keyword>
<accession>A0AAP2W8F2</accession>
<dbReference type="SUPFAM" id="SSF47413">
    <property type="entry name" value="lambda repressor-like DNA-binding domains"/>
    <property type="match status" value="1"/>
</dbReference>
<dbReference type="PROSITE" id="PS00356">
    <property type="entry name" value="HTH_LACI_1"/>
    <property type="match status" value="1"/>
</dbReference>
<dbReference type="Pfam" id="PF00532">
    <property type="entry name" value="Peripla_BP_1"/>
    <property type="match status" value="1"/>
</dbReference>
<dbReference type="InterPro" id="IPR010982">
    <property type="entry name" value="Lambda_DNA-bd_dom_sf"/>
</dbReference>
<dbReference type="SUPFAM" id="SSF53822">
    <property type="entry name" value="Periplasmic binding protein-like I"/>
    <property type="match status" value="1"/>
</dbReference>
<dbReference type="InterPro" id="IPR001761">
    <property type="entry name" value="Peripla_BP/Lac1_sug-bd_dom"/>
</dbReference>
<dbReference type="AlphaFoldDB" id="A0AAP2W8F2"/>
<name>A0AAP2W8F2_9FIRM</name>
<dbReference type="PANTHER" id="PTHR30146:SF154">
    <property type="entry name" value="TRANSCRIPTION REGULATOR, MEMBER OF GALR FAMILY"/>
    <property type="match status" value="1"/>
</dbReference>
<dbReference type="Proteomes" id="UP001299265">
    <property type="component" value="Unassembled WGS sequence"/>
</dbReference>
<dbReference type="PROSITE" id="PS50932">
    <property type="entry name" value="HTH_LACI_2"/>
    <property type="match status" value="1"/>
</dbReference>
<keyword evidence="1" id="KW-0805">Transcription regulation</keyword>
<evidence type="ECO:0000256" key="2">
    <source>
        <dbReference type="ARBA" id="ARBA00023125"/>
    </source>
</evidence>
<dbReference type="GO" id="GO:0003700">
    <property type="term" value="F:DNA-binding transcription factor activity"/>
    <property type="evidence" value="ECO:0007669"/>
    <property type="project" value="TreeGrafter"/>
</dbReference>
<evidence type="ECO:0000313" key="6">
    <source>
        <dbReference type="Proteomes" id="UP001299265"/>
    </source>
</evidence>
<dbReference type="PANTHER" id="PTHR30146">
    <property type="entry name" value="LACI-RELATED TRANSCRIPTIONAL REPRESSOR"/>
    <property type="match status" value="1"/>
</dbReference>
<comment type="caution">
    <text evidence="5">The sequence shown here is derived from an EMBL/GenBank/DDBJ whole genome shotgun (WGS) entry which is preliminary data.</text>
</comment>
<gene>
    <name evidence="5" type="ORF">LQE92_05070</name>
</gene>
<evidence type="ECO:0000256" key="3">
    <source>
        <dbReference type="ARBA" id="ARBA00023163"/>
    </source>
</evidence>
<dbReference type="EMBL" id="JAJNOR010000002">
    <property type="protein sequence ID" value="MCD2491996.1"/>
    <property type="molecule type" value="Genomic_DNA"/>
</dbReference>